<evidence type="ECO:0000313" key="8">
    <source>
        <dbReference type="EMBL" id="RNI19536.1"/>
    </source>
</evidence>
<dbReference type="AlphaFoldDB" id="A0A3M9M1W3"/>
<name>A0A3M9M1W3_9MICO</name>
<evidence type="ECO:0000256" key="1">
    <source>
        <dbReference type="ARBA" id="ARBA00022649"/>
    </source>
</evidence>
<dbReference type="OrthoDB" id="1525146at2"/>
<dbReference type="GO" id="GO:0000287">
    <property type="term" value="F:magnesium ion binding"/>
    <property type="evidence" value="ECO:0007669"/>
    <property type="project" value="UniProtKB-UniRule"/>
</dbReference>
<dbReference type="GO" id="GO:0004540">
    <property type="term" value="F:RNA nuclease activity"/>
    <property type="evidence" value="ECO:0007669"/>
    <property type="project" value="InterPro"/>
</dbReference>
<comment type="caution">
    <text evidence="8">The sequence shown here is derived from an EMBL/GenBank/DDBJ whole genome shotgun (WGS) entry which is preliminary data.</text>
</comment>
<comment type="cofactor">
    <cofactor evidence="6">
        <name>Mg(2+)</name>
        <dbReference type="ChEBI" id="CHEBI:18420"/>
    </cofactor>
</comment>
<evidence type="ECO:0000256" key="5">
    <source>
        <dbReference type="ARBA" id="ARBA00022842"/>
    </source>
</evidence>
<dbReference type="Gene3D" id="3.40.50.1010">
    <property type="entry name" value="5'-nuclease"/>
    <property type="match status" value="1"/>
</dbReference>
<dbReference type="HAMAP" id="MF_00265">
    <property type="entry name" value="VapC_Nob1"/>
    <property type="match status" value="1"/>
</dbReference>
<evidence type="ECO:0000256" key="6">
    <source>
        <dbReference type="HAMAP-Rule" id="MF_00265"/>
    </source>
</evidence>
<organism evidence="8 9">
    <name type="scientific">Flexivirga caeni</name>
    <dbReference type="NCBI Taxonomy" id="2294115"/>
    <lineage>
        <taxon>Bacteria</taxon>
        <taxon>Bacillati</taxon>
        <taxon>Actinomycetota</taxon>
        <taxon>Actinomycetes</taxon>
        <taxon>Micrococcales</taxon>
        <taxon>Dermacoccaceae</taxon>
        <taxon>Flexivirga</taxon>
    </lineage>
</organism>
<evidence type="ECO:0000256" key="4">
    <source>
        <dbReference type="ARBA" id="ARBA00022801"/>
    </source>
</evidence>
<keyword evidence="9" id="KW-1185">Reference proteome</keyword>
<evidence type="ECO:0000256" key="2">
    <source>
        <dbReference type="ARBA" id="ARBA00022722"/>
    </source>
</evidence>
<gene>
    <name evidence="6" type="primary">vapC</name>
    <name evidence="8" type="ORF">EFY87_17060</name>
</gene>
<keyword evidence="1 6" id="KW-1277">Toxin-antitoxin system</keyword>
<feature type="binding site" evidence="6">
    <location>
        <position position="10"/>
    </location>
    <ligand>
        <name>Mg(2+)</name>
        <dbReference type="ChEBI" id="CHEBI:18420"/>
    </ligand>
</feature>
<keyword evidence="5 6" id="KW-0460">Magnesium</keyword>
<dbReference type="SUPFAM" id="SSF88723">
    <property type="entry name" value="PIN domain-like"/>
    <property type="match status" value="1"/>
</dbReference>
<keyword evidence="2 6" id="KW-0540">Nuclease</keyword>
<dbReference type="EC" id="3.1.-.-" evidence="6"/>
<dbReference type="InterPro" id="IPR022907">
    <property type="entry name" value="VapC_family"/>
</dbReference>
<dbReference type="InterPro" id="IPR029060">
    <property type="entry name" value="PIN-like_dom_sf"/>
</dbReference>
<feature type="binding site" evidence="6">
    <location>
        <position position="94"/>
    </location>
    <ligand>
        <name>Mg(2+)</name>
        <dbReference type="ChEBI" id="CHEBI:18420"/>
    </ligand>
</feature>
<dbReference type="EMBL" id="RJJQ01000020">
    <property type="protein sequence ID" value="RNI19536.1"/>
    <property type="molecule type" value="Genomic_DNA"/>
</dbReference>
<evidence type="ECO:0000256" key="3">
    <source>
        <dbReference type="ARBA" id="ARBA00022723"/>
    </source>
</evidence>
<evidence type="ECO:0000313" key="9">
    <source>
        <dbReference type="Proteomes" id="UP000271678"/>
    </source>
</evidence>
<dbReference type="Proteomes" id="UP000271678">
    <property type="component" value="Unassembled WGS sequence"/>
</dbReference>
<accession>A0A3M9M1W3</accession>
<dbReference type="GO" id="GO:0016787">
    <property type="term" value="F:hydrolase activity"/>
    <property type="evidence" value="ECO:0007669"/>
    <property type="project" value="UniProtKB-KW"/>
</dbReference>
<feature type="domain" description="PIN" evidence="7">
    <location>
        <begin position="7"/>
        <end position="121"/>
    </location>
</feature>
<dbReference type="GO" id="GO:0090729">
    <property type="term" value="F:toxin activity"/>
    <property type="evidence" value="ECO:0007669"/>
    <property type="project" value="UniProtKB-KW"/>
</dbReference>
<keyword evidence="6" id="KW-0800">Toxin</keyword>
<sequence length="149" mass="15687">MSDVPVVYVDTSALGALLVAQAETDALLDWLGRAPARLVSSDLLETELRRLAVREERDQAKVSALLDGVSLAALDRAAYRSAGLLPLPHLRTLDALHLEAALRLDVDAVLTYDNRLGEAARAVGLEVIAPGAVSASHPDSGGREIGGET</sequence>
<protein>
    <recommendedName>
        <fullName evidence="6">Ribonuclease VapC</fullName>
        <shortName evidence="6">RNase VapC</shortName>
        <ecNumber evidence="6">3.1.-.-</ecNumber>
    </recommendedName>
    <alternativeName>
        <fullName evidence="6">Toxin VapC</fullName>
    </alternativeName>
</protein>
<dbReference type="InterPro" id="IPR002716">
    <property type="entry name" value="PIN_dom"/>
</dbReference>
<evidence type="ECO:0000259" key="7">
    <source>
        <dbReference type="Pfam" id="PF01850"/>
    </source>
</evidence>
<dbReference type="Pfam" id="PF01850">
    <property type="entry name" value="PIN"/>
    <property type="match status" value="1"/>
</dbReference>
<keyword evidence="4 6" id="KW-0378">Hydrolase</keyword>
<keyword evidence="3 6" id="KW-0479">Metal-binding</keyword>
<comment type="similarity">
    <text evidence="6">Belongs to the PINc/VapC protein family.</text>
</comment>
<dbReference type="CDD" id="cd09874">
    <property type="entry name" value="PIN_MT3492-like"/>
    <property type="match status" value="1"/>
</dbReference>
<proteinExistence type="inferred from homology"/>
<dbReference type="RefSeq" id="WP_123272684.1">
    <property type="nucleotide sequence ID" value="NZ_RJJQ01000020.1"/>
</dbReference>
<reference evidence="8 9" key="1">
    <citation type="submission" date="2018-11" db="EMBL/GenBank/DDBJ databases">
        <title>Draft genome of Simplicispira Flexivirga sp. BO-16.</title>
        <authorList>
            <person name="Im W.T."/>
        </authorList>
    </citation>
    <scope>NUCLEOTIDE SEQUENCE [LARGE SCALE GENOMIC DNA]</scope>
    <source>
        <strain evidence="8 9">BO-16</strain>
    </source>
</reference>
<comment type="function">
    <text evidence="6">Toxic component of a toxin-antitoxin (TA) system. An RNase.</text>
</comment>